<proteinExistence type="predicted"/>
<reference evidence="1 2" key="2">
    <citation type="submission" date="2018-11" db="EMBL/GenBank/DDBJ databases">
        <authorList>
            <consortium name="Pathogen Informatics"/>
        </authorList>
    </citation>
    <scope>NUCLEOTIDE SEQUENCE [LARGE SCALE GENOMIC DNA]</scope>
    <source>
        <strain evidence="1 2">Costa Rica</strain>
    </source>
</reference>
<name>A0A0R3PT82_ANGCS</name>
<accession>A0A0R3PT82</accession>
<dbReference type="EMBL" id="UYYA01004228">
    <property type="protein sequence ID" value="VDM60540.1"/>
    <property type="molecule type" value="Genomic_DNA"/>
</dbReference>
<keyword evidence="2" id="KW-1185">Reference proteome</keyword>
<dbReference type="WBParaSite" id="ACOC_0000895301-mRNA-1">
    <property type="protein sequence ID" value="ACOC_0000895301-mRNA-1"/>
    <property type="gene ID" value="ACOC_0000895301"/>
</dbReference>
<evidence type="ECO:0000313" key="1">
    <source>
        <dbReference type="EMBL" id="VDM60540.1"/>
    </source>
</evidence>
<organism evidence="3">
    <name type="scientific">Angiostrongylus costaricensis</name>
    <name type="common">Nematode worm</name>
    <dbReference type="NCBI Taxonomy" id="334426"/>
    <lineage>
        <taxon>Eukaryota</taxon>
        <taxon>Metazoa</taxon>
        <taxon>Ecdysozoa</taxon>
        <taxon>Nematoda</taxon>
        <taxon>Chromadorea</taxon>
        <taxon>Rhabditida</taxon>
        <taxon>Rhabditina</taxon>
        <taxon>Rhabditomorpha</taxon>
        <taxon>Strongyloidea</taxon>
        <taxon>Metastrongylidae</taxon>
        <taxon>Angiostrongylus</taxon>
    </lineage>
</organism>
<gene>
    <name evidence="1" type="ORF">ACOC_LOCUS8954</name>
</gene>
<dbReference type="Proteomes" id="UP000267027">
    <property type="component" value="Unassembled WGS sequence"/>
</dbReference>
<sequence length="67" mass="7814">METNRSRSRSLSWAINITLKRNRPLFINWMRMATVLYHVESMILTTRNLMTIADGVMSNAIGSLKDW</sequence>
<evidence type="ECO:0000313" key="2">
    <source>
        <dbReference type="Proteomes" id="UP000267027"/>
    </source>
</evidence>
<dbReference type="AlphaFoldDB" id="A0A0R3PT82"/>
<reference evidence="3" key="1">
    <citation type="submission" date="2017-02" db="UniProtKB">
        <authorList>
            <consortium name="WormBaseParasite"/>
        </authorList>
    </citation>
    <scope>IDENTIFICATION</scope>
</reference>
<evidence type="ECO:0000313" key="3">
    <source>
        <dbReference type="WBParaSite" id="ACOC_0000895301-mRNA-1"/>
    </source>
</evidence>
<protein>
    <submittedName>
        <fullName evidence="1 3">Uncharacterized protein</fullName>
    </submittedName>
</protein>